<dbReference type="KEGG" id="stui:GCM10017668_00790"/>
<evidence type="ECO:0000313" key="2">
    <source>
        <dbReference type="Proteomes" id="UP000516373"/>
    </source>
</evidence>
<protein>
    <submittedName>
        <fullName evidence="1">Uncharacterized protein</fullName>
    </submittedName>
</protein>
<organism evidence="1 2">
    <name type="scientific">Streptomyces tuirus</name>
    <dbReference type="NCBI Taxonomy" id="68278"/>
    <lineage>
        <taxon>Bacteria</taxon>
        <taxon>Bacillati</taxon>
        <taxon>Actinomycetota</taxon>
        <taxon>Actinomycetes</taxon>
        <taxon>Kitasatosporales</taxon>
        <taxon>Streptomycetaceae</taxon>
        <taxon>Streptomyces</taxon>
    </lineage>
</organism>
<sequence length="125" mass="13802">MYDSVGPERGRLPPCCSRSLKPVAPRADLVHKHPEQTRLREAETHLEHLAITRKTVAGLANRLLASPPELPEHPGLPASSPNIEGTRTKLERLVELAMLPEIDIGNFVRKQYSAPRPALLPRASP</sequence>
<proteinExistence type="predicted"/>
<reference evidence="1 2" key="1">
    <citation type="journal article" date="2014" name="Int. J. Syst. Evol. Microbiol.">
        <title>Complete genome sequence of Corynebacterium casei LMG S-19264T (=DSM 44701T), isolated from a smear-ripened cheese.</title>
        <authorList>
            <consortium name="US DOE Joint Genome Institute (JGI-PGF)"/>
            <person name="Walter F."/>
            <person name="Albersmeier A."/>
            <person name="Kalinowski J."/>
            <person name="Ruckert C."/>
        </authorList>
    </citation>
    <scope>NUCLEOTIDE SEQUENCE [LARGE SCALE GENOMIC DNA]</scope>
    <source>
        <strain evidence="1 2">JCM 4255</strain>
    </source>
</reference>
<gene>
    <name evidence="1" type="ORF">GCM10017668_00790</name>
</gene>
<dbReference type="AlphaFoldDB" id="A0A7G1N8X8"/>
<dbReference type="EMBL" id="AP023439">
    <property type="protein sequence ID" value="BCL18236.1"/>
    <property type="molecule type" value="Genomic_DNA"/>
</dbReference>
<dbReference type="Proteomes" id="UP000516373">
    <property type="component" value="Chromosome"/>
</dbReference>
<evidence type="ECO:0000313" key="1">
    <source>
        <dbReference type="EMBL" id="BCL18236.1"/>
    </source>
</evidence>
<name>A0A7G1N8X8_9ACTN</name>
<accession>A0A7G1N8X8</accession>